<dbReference type="SUPFAM" id="SSF160519">
    <property type="entry name" value="BB2672-like"/>
    <property type="match status" value="1"/>
</dbReference>
<accession>A0A1M6A6W3</accession>
<protein>
    <submittedName>
        <fullName evidence="1">Amino acid synthesis</fullName>
    </submittedName>
</protein>
<gene>
    <name evidence="1" type="ORF">SAMN02745751_00008</name>
</gene>
<dbReference type="RefSeq" id="WP_073045285.1">
    <property type="nucleotide sequence ID" value="NZ_FQZL01000004.1"/>
</dbReference>
<sequence>MDVKDIKIRKFYTNVEEINSDGGKEIEGNQHKRVAICAVIENPFAGKYVDDLEFLSDWGAYIAPIMVEKGLAAAGLKPEEVESYGKGAIVGANGELEHAAAIMHPKLGKPFRQAIVRGLALIPSNKKVGTMGTSLDIGLNHKDAAFIRTHFDSMEIRIPDAPMANEIVLGLVITNCGRPHPRVGGLTIETAKFEDGLR</sequence>
<dbReference type="OrthoDB" id="9803312at2"/>
<keyword evidence="2" id="KW-1185">Reference proteome</keyword>
<dbReference type="STRING" id="1121476.SAMN02745751_00008"/>
<dbReference type="Pfam" id="PF06684">
    <property type="entry name" value="AA_synth"/>
    <property type="match status" value="1"/>
</dbReference>
<name>A0A1M6A6W3_9FIRM</name>
<dbReference type="AlphaFoldDB" id="A0A1M6A6W3"/>
<dbReference type="Proteomes" id="UP000184052">
    <property type="component" value="Unassembled WGS sequence"/>
</dbReference>
<dbReference type="InterPro" id="IPR035936">
    <property type="entry name" value="BB2672"/>
</dbReference>
<dbReference type="EMBL" id="FQZL01000004">
    <property type="protein sequence ID" value="SHI32195.1"/>
    <property type="molecule type" value="Genomic_DNA"/>
</dbReference>
<evidence type="ECO:0000313" key="1">
    <source>
        <dbReference type="EMBL" id="SHI32195.1"/>
    </source>
</evidence>
<evidence type="ECO:0000313" key="2">
    <source>
        <dbReference type="Proteomes" id="UP000184052"/>
    </source>
</evidence>
<proteinExistence type="predicted"/>
<reference evidence="1 2" key="1">
    <citation type="submission" date="2016-11" db="EMBL/GenBank/DDBJ databases">
        <authorList>
            <person name="Jaros S."/>
            <person name="Januszkiewicz K."/>
            <person name="Wedrychowicz H."/>
        </authorList>
    </citation>
    <scope>NUCLEOTIDE SEQUENCE [LARGE SCALE GENOMIC DNA]</scope>
    <source>
        <strain evidence="1 2">DSM 17477</strain>
    </source>
</reference>
<dbReference type="Gene3D" id="3.30.1330.110">
    <property type="entry name" value="BB2672"/>
    <property type="match status" value="1"/>
</dbReference>
<dbReference type="InterPro" id="IPR009569">
    <property type="entry name" value="AA_synth_put"/>
</dbReference>
<organism evidence="1 2">
    <name type="scientific">Dethiosulfatibacter aminovorans DSM 17477</name>
    <dbReference type="NCBI Taxonomy" id="1121476"/>
    <lineage>
        <taxon>Bacteria</taxon>
        <taxon>Bacillati</taxon>
        <taxon>Bacillota</taxon>
        <taxon>Tissierellia</taxon>
        <taxon>Dethiosulfatibacter</taxon>
    </lineage>
</organism>